<dbReference type="SUPFAM" id="SSF52540">
    <property type="entry name" value="P-loop containing nucleoside triphosphate hydrolases"/>
    <property type="match status" value="1"/>
</dbReference>
<dbReference type="CDD" id="cd18787">
    <property type="entry name" value="SF2_C_DEAD"/>
    <property type="match status" value="1"/>
</dbReference>
<feature type="compositionally biased region" description="Basic and acidic residues" evidence="6">
    <location>
        <begin position="704"/>
        <end position="733"/>
    </location>
</feature>
<dbReference type="GO" id="GO:0016787">
    <property type="term" value="F:hydrolase activity"/>
    <property type="evidence" value="ECO:0007669"/>
    <property type="project" value="UniProtKB-KW"/>
</dbReference>
<sequence length="746" mass="82263">MYRVARTTVWSGFRPVAMLTPTRMAPIAWIRADPAPRMARLHAALPRFFSLNAIRRDEEATVPTDGPTPIPLDKTYSSIKSALHAPVYRAVTEKPFKYETMTDVQAAVMSRLPRLAASPELSPEGDAVEHAQDLLVRAKTGTGKTLGFLIPALEGRLRSLETFLAKYKEDNPHAKPIEAKKALAAYAKSTVGALILSPTRELATQIANEAIALTTHLPQFGVRLLVGGSSKSAQLREWYRSPSNDIVVATPGRCVDLLQTESMIRKPLESARMLILDEADTLLDMGFSDDIATVTQNLPDTTQRQTFLFSATVSKSIREVARKSLKQDHEYIDTVPVDEVDTHLHIPQYHTILPSAADQMEHLIRLIAHDQLLWARDAAKNGGAGGGKTVVFLPTTRLTQLFSQILSSMKTHLPWGRDTLVVEIHSKKTQEQRTRASDTFRRASTGYSVLVTSDVSARGVDYPGVTRVIQVGIPGSRDLYIHRVGRTGRAGKAGRGDLVLLPWESGFVSWQLNDIPLQPCPVGELQAEVQKLTEQWDADPPAFAPPPAEPRSSSGYRTRASSPRAARAVSIPKALSPRLDSMSESLKTNVIPTLDMLSVRETFASLLGYYINKAHELRTTKEVVLTGLKRWSVEAAGLEEEPYVSPEFLKKLGYNDGRTKRRGTVRRDWDDRSRGSDSPWDRRGRQGGASGGGGGGYGGPRRSGGGEDRYADRPRYGGRNDHGPPSRRYERDSYGSQRYGGGGRDY</sequence>
<protein>
    <recommendedName>
        <fullName evidence="5">ATP-dependent RNA helicase</fullName>
        <ecNumber evidence="5">3.6.4.13</ecNumber>
    </recommendedName>
</protein>
<evidence type="ECO:0000256" key="6">
    <source>
        <dbReference type="SAM" id="MobiDB-lite"/>
    </source>
</evidence>
<keyword evidence="5" id="KW-0347">Helicase</keyword>
<dbReference type="EMBL" id="PJQD01000091">
    <property type="protein sequence ID" value="POY70990.1"/>
    <property type="molecule type" value="Genomic_DNA"/>
</dbReference>
<feature type="domain" description="Helicase C-terminal" evidence="8">
    <location>
        <begin position="359"/>
        <end position="533"/>
    </location>
</feature>
<evidence type="ECO:0000256" key="4">
    <source>
        <dbReference type="ARBA" id="ARBA00022884"/>
    </source>
</evidence>
<evidence type="ECO:0000259" key="8">
    <source>
        <dbReference type="PROSITE" id="PS51194"/>
    </source>
</evidence>
<keyword evidence="10" id="KW-1185">Reference proteome</keyword>
<comment type="similarity">
    <text evidence="5">Belongs to the DEAD box helicase family.</text>
</comment>
<gene>
    <name evidence="9" type="ORF">BMF94_6017</name>
</gene>
<evidence type="ECO:0000259" key="7">
    <source>
        <dbReference type="PROSITE" id="PS51192"/>
    </source>
</evidence>
<dbReference type="InterPro" id="IPR001650">
    <property type="entry name" value="Helicase_C-like"/>
</dbReference>
<dbReference type="GO" id="GO:0003723">
    <property type="term" value="F:RNA binding"/>
    <property type="evidence" value="ECO:0007669"/>
    <property type="project" value="UniProtKB-UniRule"/>
</dbReference>
<evidence type="ECO:0000256" key="2">
    <source>
        <dbReference type="ARBA" id="ARBA00022801"/>
    </source>
</evidence>
<evidence type="ECO:0000313" key="9">
    <source>
        <dbReference type="EMBL" id="POY70990.1"/>
    </source>
</evidence>
<feature type="region of interest" description="Disordered" evidence="6">
    <location>
        <begin position="654"/>
        <end position="746"/>
    </location>
</feature>
<dbReference type="SMART" id="SM00487">
    <property type="entry name" value="DEXDc"/>
    <property type="match status" value="1"/>
</dbReference>
<evidence type="ECO:0000313" key="10">
    <source>
        <dbReference type="Proteomes" id="UP000237144"/>
    </source>
</evidence>
<accession>A0A2S5B2J6</accession>
<comment type="catalytic activity">
    <reaction evidence="5">
        <text>ATP + H2O = ADP + phosphate + H(+)</text>
        <dbReference type="Rhea" id="RHEA:13065"/>
        <dbReference type="ChEBI" id="CHEBI:15377"/>
        <dbReference type="ChEBI" id="CHEBI:15378"/>
        <dbReference type="ChEBI" id="CHEBI:30616"/>
        <dbReference type="ChEBI" id="CHEBI:43474"/>
        <dbReference type="ChEBI" id="CHEBI:456216"/>
        <dbReference type="EC" id="3.6.4.13"/>
    </reaction>
</comment>
<comment type="function">
    <text evidence="5">RNA helicase.</text>
</comment>
<feature type="domain" description="Helicase ATP-binding" evidence="7">
    <location>
        <begin position="125"/>
        <end position="331"/>
    </location>
</feature>
<comment type="domain">
    <text evidence="5">The Q motif is unique to and characteristic of the DEAD box family of RNA helicases and controls ATP binding and hydrolysis.</text>
</comment>
<dbReference type="PROSITE" id="PS51192">
    <property type="entry name" value="HELICASE_ATP_BIND_1"/>
    <property type="match status" value="1"/>
</dbReference>
<comment type="caution">
    <text evidence="9">The sequence shown here is derived from an EMBL/GenBank/DDBJ whole genome shotgun (WGS) entry which is preliminary data.</text>
</comment>
<dbReference type="OrthoDB" id="193716at2759"/>
<feature type="compositionally biased region" description="Low complexity" evidence="6">
    <location>
        <begin position="557"/>
        <end position="569"/>
    </location>
</feature>
<dbReference type="InterPro" id="IPR027417">
    <property type="entry name" value="P-loop_NTPase"/>
</dbReference>
<dbReference type="GO" id="GO:0005524">
    <property type="term" value="F:ATP binding"/>
    <property type="evidence" value="ECO:0007669"/>
    <property type="project" value="UniProtKB-UniRule"/>
</dbReference>
<dbReference type="EC" id="3.6.4.13" evidence="5"/>
<feature type="compositionally biased region" description="Basic and acidic residues" evidence="6">
    <location>
        <begin position="665"/>
        <end position="684"/>
    </location>
</feature>
<dbReference type="Proteomes" id="UP000237144">
    <property type="component" value="Unassembled WGS sequence"/>
</dbReference>
<feature type="region of interest" description="Disordered" evidence="6">
    <location>
        <begin position="537"/>
        <end position="569"/>
    </location>
</feature>
<dbReference type="Pfam" id="PF00271">
    <property type="entry name" value="Helicase_C"/>
    <property type="match status" value="1"/>
</dbReference>
<keyword evidence="4 5" id="KW-0694">RNA-binding</keyword>
<keyword evidence="2 5" id="KW-0378">Hydrolase</keyword>
<dbReference type="InterPro" id="IPR014001">
    <property type="entry name" value="Helicase_ATP-bd"/>
</dbReference>
<dbReference type="GO" id="GO:0003724">
    <property type="term" value="F:RNA helicase activity"/>
    <property type="evidence" value="ECO:0007669"/>
    <property type="project" value="UniProtKB-EC"/>
</dbReference>
<reference evidence="9 10" key="1">
    <citation type="journal article" date="2018" name="Front. Microbiol.">
        <title>Prospects for Fungal Bioremediation of Acidic Radioactive Waste Sites: Characterization and Genome Sequence of Rhodotorula taiwanensis MD1149.</title>
        <authorList>
            <person name="Tkavc R."/>
            <person name="Matrosova V.Y."/>
            <person name="Grichenko O.E."/>
            <person name="Gostincar C."/>
            <person name="Volpe R.P."/>
            <person name="Klimenkova P."/>
            <person name="Gaidamakova E.K."/>
            <person name="Zhou C.E."/>
            <person name="Stewart B.J."/>
            <person name="Lyman M.G."/>
            <person name="Malfatti S.A."/>
            <person name="Rubinfeld B."/>
            <person name="Courtot M."/>
            <person name="Singh J."/>
            <person name="Dalgard C.L."/>
            <person name="Hamilton T."/>
            <person name="Frey K.G."/>
            <person name="Gunde-Cimerman N."/>
            <person name="Dugan L."/>
            <person name="Daly M.J."/>
        </authorList>
    </citation>
    <scope>NUCLEOTIDE SEQUENCE [LARGE SCALE GENOMIC DNA]</scope>
    <source>
        <strain evidence="9 10">MD1149</strain>
    </source>
</reference>
<organism evidence="9 10">
    <name type="scientific">Rhodotorula taiwanensis</name>
    <dbReference type="NCBI Taxonomy" id="741276"/>
    <lineage>
        <taxon>Eukaryota</taxon>
        <taxon>Fungi</taxon>
        <taxon>Dikarya</taxon>
        <taxon>Basidiomycota</taxon>
        <taxon>Pucciniomycotina</taxon>
        <taxon>Microbotryomycetes</taxon>
        <taxon>Sporidiobolales</taxon>
        <taxon>Sporidiobolaceae</taxon>
        <taxon>Rhodotorula</taxon>
    </lineage>
</organism>
<evidence type="ECO:0000256" key="1">
    <source>
        <dbReference type="ARBA" id="ARBA00022741"/>
    </source>
</evidence>
<evidence type="ECO:0000256" key="3">
    <source>
        <dbReference type="ARBA" id="ARBA00022840"/>
    </source>
</evidence>
<dbReference type="PANTHER" id="PTHR24031">
    <property type="entry name" value="RNA HELICASE"/>
    <property type="match status" value="1"/>
</dbReference>
<feature type="compositionally biased region" description="Gly residues" evidence="6">
    <location>
        <begin position="686"/>
        <end position="703"/>
    </location>
</feature>
<dbReference type="InterPro" id="IPR011545">
    <property type="entry name" value="DEAD/DEAH_box_helicase_dom"/>
</dbReference>
<keyword evidence="1 5" id="KW-0547">Nucleotide-binding</keyword>
<keyword evidence="3 5" id="KW-0067">ATP-binding</keyword>
<evidence type="ECO:0000256" key="5">
    <source>
        <dbReference type="RuleBase" id="RU365068"/>
    </source>
</evidence>
<dbReference type="SMART" id="SM00490">
    <property type="entry name" value="HELICc"/>
    <property type="match status" value="1"/>
</dbReference>
<dbReference type="PROSITE" id="PS51194">
    <property type="entry name" value="HELICASE_CTER"/>
    <property type="match status" value="1"/>
</dbReference>
<proteinExistence type="inferred from homology"/>
<dbReference type="AlphaFoldDB" id="A0A2S5B2J6"/>
<dbReference type="STRING" id="741276.A0A2S5B2J6"/>
<dbReference type="Gene3D" id="3.40.50.300">
    <property type="entry name" value="P-loop containing nucleotide triphosphate hydrolases"/>
    <property type="match status" value="2"/>
</dbReference>
<name>A0A2S5B2J6_9BASI</name>
<dbReference type="Pfam" id="PF00270">
    <property type="entry name" value="DEAD"/>
    <property type="match status" value="1"/>
</dbReference>